<evidence type="ECO:0000313" key="1">
    <source>
        <dbReference type="EMBL" id="KIM44463.1"/>
    </source>
</evidence>
<protein>
    <submittedName>
        <fullName evidence="1">Uncharacterized protein</fullName>
    </submittedName>
</protein>
<dbReference type="EMBL" id="KN831773">
    <property type="protein sequence ID" value="KIM44463.1"/>
    <property type="molecule type" value="Genomic_DNA"/>
</dbReference>
<accession>A0A0C2Y3N6</accession>
<name>A0A0C2Y3N6_HEBCY</name>
<proteinExistence type="predicted"/>
<organism evidence="1 2">
    <name type="scientific">Hebeloma cylindrosporum</name>
    <dbReference type="NCBI Taxonomy" id="76867"/>
    <lineage>
        <taxon>Eukaryota</taxon>
        <taxon>Fungi</taxon>
        <taxon>Dikarya</taxon>
        <taxon>Basidiomycota</taxon>
        <taxon>Agaricomycotina</taxon>
        <taxon>Agaricomycetes</taxon>
        <taxon>Agaricomycetidae</taxon>
        <taxon>Agaricales</taxon>
        <taxon>Agaricineae</taxon>
        <taxon>Hymenogastraceae</taxon>
        <taxon>Hebeloma</taxon>
    </lineage>
</organism>
<sequence length="132" mass="14943">MRERRGREARKSERLWKDALTRQIQRARASAVPKKGVTDHDDLVSTLHKAPSGELRRLVRTWIVQTLVRGFRRLFELGVFFFHFPPLSASSRSCFRRSASQSVTVPIMPNPPAITNSLIGPKSFDVSVLCVG</sequence>
<reference evidence="2" key="2">
    <citation type="submission" date="2015-01" db="EMBL/GenBank/DDBJ databases">
        <title>Evolutionary Origins and Diversification of the Mycorrhizal Mutualists.</title>
        <authorList>
            <consortium name="DOE Joint Genome Institute"/>
            <consortium name="Mycorrhizal Genomics Consortium"/>
            <person name="Kohler A."/>
            <person name="Kuo A."/>
            <person name="Nagy L.G."/>
            <person name="Floudas D."/>
            <person name="Copeland A."/>
            <person name="Barry K.W."/>
            <person name="Cichocki N."/>
            <person name="Veneault-Fourrey C."/>
            <person name="LaButti K."/>
            <person name="Lindquist E.A."/>
            <person name="Lipzen A."/>
            <person name="Lundell T."/>
            <person name="Morin E."/>
            <person name="Murat C."/>
            <person name="Riley R."/>
            <person name="Ohm R."/>
            <person name="Sun H."/>
            <person name="Tunlid A."/>
            <person name="Henrissat B."/>
            <person name="Grigoriev I.V."/>
            <person name="Hibbett D.S."/>
            <person name="Martin F."/>
        </authorList>
    </citation>
    <scope>NUCLEOTIDE SEQUENCE [LARGE SCALE GENOMIC DNA]</scope>
    <source>
        <strain evidence="2">h7</strain>
    </source>
</reference>
<dbReference type="Proteomes" id="UP000053424">
    <property type="component" value="Unassembled WGS sequence"/>
</dbReference>
<evidence type="ECO:0000313" key="2">
    <source>
        <dbReference type="Proteomes" id="UP000053424"/>
    </source>
</evidence>
<dbReference type="HOGENOM" id="CLU_1917309_0_0_1"/>
<dbReference type="AlphaFoldDB" id="A0A0C2Y3N6"/>
<reference evidence="1 2" key="1">
    <citation type="submission" date="2014-04" db="EMBL/GenBank/DDBJ databases">
        <authorList>
            <consortium name="DOE Joint Genome Institute"/>
            <person name="Kuo A."/>
            <person name="Gay G."/>
            <person name="Dore J."/>
            <person name="Kohler A."/>
            <person name="Nagy L.G."/>
            <person name="Floudas D."/>
            <person name="Copeland A."/>
            <person name="Barry K.W."/>
            <person name="Cichocki N."/>
            <person name="Veneault-Fourrey C."/>
            <person name="LaButti K."/>
            <person name="Lindquist E.A."/>
            <person name="Lipzen A."/>
            <person name="Lundell T."/>
            <person name="Morin E."/>
            <person name="Murat C."/>
            <person name="Sun H."/>
            <person name="Tunlid A."/>
            <person name="Henrissat B."/>
            <person name="Grigoriev I.V."/>
            <person name="Hibbett D.S."/>
            <person name="Martin F."/>
            <person name="Nordberg H.P."/>
            <person name="Cantor M.N."/>
            <person name="Hua S.X."/>
        </authorList>
    </citation>
    <scope>NUCLEOTIDE SEQUENCE [LARGE SCALE GENOMIC DNA]</scope>
    <source>
        <strain evidence="2">h7</strain>
    </source>
</reference>
<gene>
    <name evidence="1" type="ORF">M413DRAFT_353837</name>
</gene>
<keyword evidence="2" id="KW-1185">Reference proteome</keyword>